<dbReference type="GO" id="GO:0006511">
    <property type="term" value="P:ubiquitin-dependent protein catabolic process"/>
    <property type="evidence" value="ECO:0007669"/>
    <property type="project" value="InterPro"/>
</dbReference>
<feature type="region of interest" description="Disordered" evidence="1">
    <location>
        <begin position="142"/>
        <end position="168"/>
    </location>
</feature>
<dbReference type="InterPro" id="IPR016073">
    <property type="entry name" value="Skp1_comp_POZ"/>
</dbReference>
<dbReference type="EMBL" id="JAGFMF010011800">
    <property type="protein sequence ID" value="KAG8512282.1"/>
    <property type="molecule type" value="Genomic_DNA"/>
</dbReference>
<feature type="compositionally biased region" description="Polar residues" evidence="1">
    <location>
        <begin position="156"/>
        <end position="168"/>
    </location>
</feature>
<evidence type="ECO:0000313" key="3">
    <source>
        <dbReference type="EMBL" id="KAG8512282.1"/>
    </source>
</evidence>
<dbReference type="Gene3D" id="3.30.710.10">
    <property type="entry name" value="Potassium Channel Kv1.1, Chain A"/>
    <property type="match status" value="1"/>
</dbReference>
<dbReference type="Pfam" id="PF03931">
    <property type="entry name" value="Skp1_POZ"/>
    <property type="match status" value="1"/>
</dbReference>
<evidence type="ECO:0000313" key="4">
    <source>
        <dbReference type="Proteomes" id="UP000700334"/>
    </source>
</evidence>
<proteinExistence type="predicted"/>
<dbReference type="Proteomes" id="UP000700334">
    <property type="component" value="Unassembled WGS sequence"/>
</dbReference>
<protein>
    <submittedName>
        <fullName evidence="3">S-phase kinase-associated protein 1</fullName>
    </submittedName>
</protein>
<accession>A0A8J6A546</accession>
<comment type="caution">
    <text evidence="3">The sequence shown here is derived from an EMBL/GenBank/DDBJ whole genome shotgun (WGS) entry which is preliminary data.</text>
</comment>
<organism evidence="3 4">
    <name type="scientific">Galemys pyrenaicus</name>
    <name type="common">Iberian desman</name>
    <name type="synonym">Pyrenean desman</name>
    <dbReference type="NCBI Taxonomy" id="202257"/>
    <lineage>
        <taxon>Eukaryota</taxon>
        <taxon>Metazoa</taxon>
        <taxon>Chordata</taxon>
        <taxon>Craniata</taxon>
        <taxon>Vertebrata</taxon>
        <taxon>Euteleostomi</taxon>
        <taxon>Mammalia</taxon>
        <taxon>Eutheria</taxon>
        <taxon>Laurasiatheria</taxon>
        <taxon>Eulipotyphla</taxon>
        <taxon>Talpidae</taxon>
        <taxon>Galemys</taxon>
    </lineage>
</organism>
<dbReference type="GO" id="GO:0016301">
    <property type="term" value="F:kinase activity"/>
    <property type="evidence" value="ECO:0007669"/>
    <property type="project" value="UniProtKB-KW"/>
</dbReference>
<reference evidence="3" key="1">
    <citation type="journal article" date="2021" name="Evol. Appl.">
        <title>The genome of the Pyrenean desman and the effects of bottlenecks and inbreeding on the genomic landscape of an endangered species.</title>
        <authorList>
            <person name="Escoda L."/>
            <person name="Castresana J."/>
        </authorList>
    </citation>
    <scope>NUCLEOTIDE SEQUENCE</scope>
    <source>
        <strain evidence="3">IBE-C5619</strain>
    </source>
</reference>
<gene>
    <name evidence="3" type="ORF">J0S82_012377</name>
</gene>
<dbReference type="AlphaFoldDB" id="A0A8J6A546"/>
<sequence>MSLQGKRTQEIQLQPVGVLFPCREVAAPQSTGHSRSARSGIVLPPASLEQTLNHHIAFHKMPPASSVAGPPCPETGHHASSKLQTSDGEGEDDVGIAKHPMVTKTMLEDLGKEDEGDDDPVPASHIKAAILKKAIPWCTYQEAHPAPPKNEENRGKQQVLSLCEINSS</sequence>
<dbReference type="InterPro" id="IPR011333">
    <property type="entry name" value="SKP1/BTB/POZ_sf"/>
</dbReference>
<name>A0A8J6A546_GALPY</name>
<evidence type="ECO:0000256" key="1">
    <source>
        <dbReference type="SAM" id="MobiDB-lite"/>
    </source>
</evidence>
<feature type="region of interest" description="Disordered" evidence="1">
    <location>
        <begin position="64"/>
        <end position="98"/>
    </location>
</feature>
<feature type="domain" description="SKP1 component POZ" evidence="2">
    <location>
        <begin position="82"/>
        <end position="141"/>
    </location>
</feature>
<keyword evidence="3" id="KW-0418">Kinase</keyword>
<evidence type="ECO:0000259" key="2">
    <source>
        <dbReference type="Pfam" id="PF03931"/>
    </source>
</evidence>
<keyword evidence="3" id="KW-0808">Transferase</keyword>
<keyword evidence="4" id="KW-1185">Reference proteome</keyword>
<dbReference type="SUPFAM" id="SSF54695">
    <property type="entry name" value="POZ domain"/>
    <property type="match status" value="1"/>
</dbReference>